<sequence length="732" mass="79744">MKDPNNTRNTAPRRGSPLWIYFVVVVLLGVAVCALAFSGVTGADLDALVRSPVFWILGCFIIFGELRPIITPGSTENNGATMSTTFSFAALLYAGLPIAAALQGVAVITCGVFRGRSPHRIAFNAAQYTLSLGAAQLVLALFGDLATPTDRWVPDGADLPAVALAGTVYFLCNDTLVGSAVALHERVSLLKALRWDLGYQVLVHLALLGLAPLMVIAMDRSAVFVPLIVLPFIAVYLNASVSVRREHQALHDGLTGLPNRKLLITRTDEALAEARAAEKRETEKREAERRGADRPGRRWRPWAGERGAGMRGPRAGLAARRRRAADPPTHRAGLFLLDLDRFKEVNDTLGHPTGDRLLQLVAHRLTHSVRPGDLVARLGGDEFAVLLPSVRDEAAAREVAARLRAALSEPVRLDGMSFDLEASVGIALFPDHAPDFELLLQRADVAMYHAKETRSGVEIYTSGKDRNSPARLSMLGDLRRALDRSELELFYQPKVSLRDGQLVGMEALLRWRHPVDGVLEPAEFLSVAEQTYLMRSITHHVVEAALTQAAAWWREDLTVQVAVNASGRDLLDTGLTETIEEGLLARGLPAAALQLEITERILMNEPAYASDTVGALAELGIPLSLDDFGTGYSSLVRLNRLPVEEIKIDSSFVGRLADSPEDAVIVRSIVDLVRTLGLRSVAEGVEDPVTARLLREMGCDAAQGWHFGRPMDADTATDWLRRHMQRAPEPAA</sequence>
<keyword evidence="2" id="KW-0812">Transmembrane</keyword>
<gene>
    <name evidence="5" type="ORF">FXF69_25715</name>
</gene>
<feature type="transmembrane region" description="Helical" evidence="2">
    <location>
        <begin position="20"/>
        <end position="40"/>
    </location>
</feature>
<dbReference type="CDD" id="cd01948">
    <property type="entry name" value="EAL"/>
    <property type="match status" value="1"/>
</dbReference>
<evidence type="ECO:0000259" key="4">
    <source>
        <dbReference type="PROSITE" id="PS50887"/>
    </source>
</evidence>
<feature type="transmembrane region" description="Helical" evidence="2">
    <location>
        <begin position="125"/>
        <end position="142"/>
    </location>
</feature>
<feature type="region of interest" description="Disordered" evidence="1">
    <location>
        <begin position="275"/>
        <end position="314"/>
    </location>
</feature>
<name>A0A5D0NG98_9ACTN</name>
<dbReference type="PANTHER" id="PTHR44757:SF2">
    <property type="entry name" value="BIOFILM ARCHITECTURE MAINTENANCE PROTEIN MBAA"/>
    <property type="match status" value="1"/>
</dbReference>
<comment type="caution">
    <text evidence="5">The sequence shown here is derived from an EMBL/GenBank/DDBJ whole genome shotgun (WGS) entry which is preliminary data.</text>
</comment>
<dbReference type="Gene3D" id="3.20.20.450">
    <property type="entry name" value="EAL domain"/>
    <property type="match status" value="1"/>
</dbReference>
<accession>A0A5D0NG98</accession>
<feature type="domain" description="EAL" evidence="3">
    <location>
        <begin position="471"/>
        <end position="724"/>
    </location>
</feature>
<dbReference type="InterPro" id="IPR000160">
    <property type="entry name" value="GGDEF_dom"/>
</dbReference>
<protein>
    <submittedName>
        <fullName evidence="5">Bifunctional diguanylate cyclase/phosphodiesterase</fullName>
    </submittedName>
</protein>
<dbReference type="NCBIfam" id="TIGR00254">
    <property type="entry name" value="GGDEF"/>
    <property type="match status" value="1"/>
</dbReference>
<dbReference type="Gene3D" id="3.30.70.270">
    <property type="match status" value="1"/>
</dbReference>
<dbReference type="PROSITE" id="PS50887">
    <property type="entry name" value="GGDEF"/>
    <property type="match status" value="1"/>
</dbReference>
<reference evidence="5 6" key="1">
    <citation type="submission" date="2019-08" db="EMBL/GenBank/DDBJ databases">
        <title>Actinomadura sp. nov. CYP1-5 isolated from mountain soil.</title>
        <authorList>
            <person name="Songsumanus A."/>
            <person name="Kuncharoen N."/>
            <person name="Kudo T."/>
            <person name="Yuki M."/>
            <person name="Igarashi Y."/>
            <person name="Tanasupawat S."/>
        </authorList>
    </citation>
    <scope>NUCLEOTIDE SEQUENCE [LARGE SCALE GENOMIC DNA]</scope>
    <source>
        <strain evidence="5 6">JCM 14158</strain>
    </source>
</reference>
<evidence type="ECO:0000256" key="2">
    <source>
        <dbReference type="SAM" id="Phobius"/>
    </source>
</evidence>
<dbReference type="SMART" id="SM00267">
    <property type="entry name" value="GGDEF"/>
    <property type="match status" value="1"/>
</dbReference>
<dbReference type="Pfam" id="PF00563">
    <property type="entry name" value="EAL"/>
    <property type="match status" value="1"/>
</dbReference>
<dbReference type="STRING" id="1220554.GCA_001552135_00026"/>
<evidence type="ECO:0000259" key="3">
    <source>
        <dbReference type="PROSITE" id="PS50883"/>
    </source>
</evidence>
<dbReference type="InterPro" id="IPR052155">
    <property type="entry name" value="Biofilm_reg_signaling"/>
</dbReference>
<feature type="compositionally biased region" description="Basic and acidic residues" evidence="1">
    <location>
        <begin position="275"/>
        <end position="296"/>
    </location>
</feature>
<dbReference type="Pfam" id="PF00990">
    <property type="entry name" value="GGDEF"/>
    <property type="match status" value="1"/>
</dbReference>
<dbReference type="Proteomes" id="UP000323380">
    <property type="component" value="Unassembled WGS sequence"/>
</dbReference>
<dbReference type="PROSITE" id="PS50883">
    <property type="entry name" value="EAL"/>
    <property type="match status" value="1"/>
</dbReference>
<dbReference type="RefSeq" id="WP_067883778.1">
    <property type="nucleotide sequence ID" value="NZ_VSFG01000006.1"/>
</dbReference>
<evidence type="ECO:0000313" key="6">
    <source>
        <dbReference type="Proteomes" id="UP000323380"/>
    </source>
</evidence>
<proteinExistence type="predicted"/>
<dbReference type="InterPro" id="IPR001633">
    <property type="entry name" value="EAL_dom"/>
</dbReference>
<dbReference type="InterPro" id="IPR029787">
    <property type="entry name" value="Nucleotide_cyclase"/>
</dbReference>
<feature type="transmembrane region" description="Helical" evidence="2">
    <location>
        <begin position="195"/>
        <end position="217"/>
    </location>
</feature>
<feature type="domain" description="GGDEF" evidence="4">
    <location>
        <begin position="330"/>
        <end position="462"/>
    </location>
</feature>
<dbReference type="InterPro" id="IPR043128">
    <property type="entry name" value="Rev_trsase/Diguanyl_cyclase"/>
</dbReference>
<dbReference type="EMBL" id="VSFG01000006">
    <property type="protein sequence ID" value="TYB43241.1"/>
    <property type="molecule type" value="Genomic_DNA"/>
</dbReference>
<dbReference type="PANTHER" id="PTHR44757">
    <property type="entry name" value="DIGUANYLATE CYCLASE DGCP"/>
    <property type="match status" value="1"/>
</dbReference>
<dbReference type="InterPro" id="IPR035919">
    <property type="entry name" value="EAL_sf"/>
</dbReference>
<dbReference type="SUPFAM" id="SSF55073">
    <property type="entry name" value="Nucleotide cyclase"/>
    <property type="match status" value="1"/>
</dbReference>
<feature type="compositionally biased region" description="Low complexity" evidence="1">
    <location>
        <begin position="301"/>
        <end position="314"/>
    </location>
</feature>
<dbReference type="CDD" id="cd01949">
    <property type="entry name" value="GGDEF"/>
    <property type="match status" value="1"/>
</dbReference>
<evidence type="ECO:0000256" key="1">
    <source>
        <dbReference type="SAM" id="MobiDB-lite"/>
    </source>
</evidence>
<dbReference type="SUPFAM" id="SSF141868">
    <property type="entry name" value="EAL domain-like"/>
    <property type="match status" value="1"/>
</dbReference>
<feature type="transmembrane region" description="Helical" evidence="2">
    <location>
        <begin position="223"/>
        <end position="241"/>
    </location>
</feature>
<evidence type="ECO:0000313" key="5">
    <source>
        <dbReference type="EMBL" id="TYB43241.1"/>
    </source>
</evidence>
<feature type="transmembrane region" description="Helical" evidence="2">
    <location>
        <begin position="52"/>
        <end position="70"/>
    </location>
</feature>
<keyword evidence="6" id="KW-1185">Reference proteome</keyword>
<dbReference type="AlphaFoldDB" id="A0A5D0NG98"/>
<dbReference type="SMART" id="SM00052">
    <property type="entry name" value="EAL"/>
    <property type="match status" value="1"/>
</dbReference>
<keyword evidence="2" id="KW-0472">Membrane</keyword>
<organism evidence="5 6">
    <name type="scientific">Actinomadura chibensis</name>
    <dbReference type="NCBI Taxonomy" id="392828"/>
    <lineage>
        <taxon>Bacteria</taxon>
        <taxon>Bacillati</taxon>
        <taxon>Actinomycetota</taxon>
        <taxon>Actinomycetes</taxon>
        <taxon>Streptosporangiales</taxon>
        <taxon>Thermomonosporaceae</taxon>
        <taxon>Actinomadura</taxon>
    </lineage>
</organism>
<feature type="transmembrane region" description="Helical" evidence="2">
    <location>
        <begin position="90"/>
        <end position="113"/>
    </location>
</feature>
<keyword evidence="2" id="KW-1133">Transmembrane helix</keyword>